<protein>
    <submittedName>
        <fullName evidence="1">Tetratricopeptide repeat protein</fullName>
    </submittedName>
</protein>
<dbReference type="AlphaFoldDB" id="A0A9D6UNA8"/>
<dbReference type="EMBL" id="JACRKR010000100">
    <property type="protein sequence ID" value="MBI5078780.1"/>
    <property type="molecule type" value="Genomic_DNA"/>
</dbReference>
<dbReference type="SUPFAM" id="SSF48452">
    <property type="entry name" value="TPR-like"/>
    <property type="match status" value="1"/>
</dbReference>
<gene>
    <name evidence="1" type="ORF">HZB08_02025</name>
</gene>
<proteinExistence type="predicted"/>
<name>A0A9D6UNA8_UNCSA</name>
<sequence>MTLLSPIMSYIVDKEIGFPIPSEREKIEKAIRRYKSILSQHPERSDAPEIMFGIADLLVGRGEAGDHAEAMKLYDQILLRNPPEYLKARALVGKAELAIGVPEEFGGAISLCEKARQILKSDVSDFFASKTFIVEAELRLARRDKGDWANALELINRVVREKDAHWYFRGRALLSKAEIILYRNPDDLGPALKLVDFSLKELASRPDDYFTNKGKVLRAEILTRRDNKGDFERAEKLLAEVLKMSFTYKDLIGRAKLDLADIVSHPKAAKLLKEVSQMEGLDPYLIEKASLIEQALKERKK</sequence>
<evidence type="ECO:0000313" key="2">
    <source>
        <dbReference type="Proteomes" id="UP000808761"/>
    </source>
</evidence>
<comment type="caution">
    <text evidence="1">The sequence shown here is derived from an EMBL/GenBank/DDBJ whole genome shotgun (WGS) entry which is preliminary data.</text>
</comment>
<dbReference type="Proteomes" id="UP000808761">
    <property type="component" value="Unassembled WGS sequence"/>
</dbReference>
<dbReference type="Gene3D" id="1.25.40.10">
    <property type="entry name" value="Tetratricopeptide repeat domain"/>
    <property type="match status" value="1"/>
</dbReference>
<dbReference type="InterPro" id="IPR011990">
    <property type="entry name" value="TPR-like_helical_dom_sf"/>
</dbReference>
<reference evidence="1" key="1">
    <citation type="submission" date="2020-07" db="EMBL/GenBank/DDBJ databases">
        <title>Huge and variable diversity of episymbiotic CPR bacteria and DPANN archaea in groundwater ecosystems.</title>
        <authorList>
            <person name="He C.Y."/>
            <person name="Keren R."/>
            <person name="Whittaker M."/>
            <person name="Farag I.F."/>
            <person name="Doudna J."/>
            <person name="Cate J.H.D."/>
            <person name="Banfield J.F."/>
        </authorList>
    </citation>
    <scope>NUCLEOTIDE SEQUENCE</scope>
    <source>
        <strain evidence="1">NC_groundwater_1860_Pr3_B-0.1um_51_7</strain>
    </source>
</reference>
<organism evidence="1 2">
    <name type="scientific">Candidatus Saganbacteria bacterium</name>
    <dbReference type="NCBI Taxonomy" id="2575572"/>
    <lineage>
        <taxon>Bacteria</taxon>
        <taxon>Bacillati</taxon>
        <taxon>Saganbacteria</taxon>
    </lineage>
</organism>
<evidence type="ECO:0000313" key="1">
    <source>
        <dbReference type="EMBL" id="MBI5078780.1"/>
    </source>
</evidence>
<accession>A0A9D6UNA8</accession>